<dbReference type="PANTHER" id="PTHR30319:SF1">
    <property type="entry name" value="TRANSCRIPTIONAL REPRESSOR PAAX"/>
    <property type="match status" value="1"/>
</dbReference>
<dbReference type="PANTHER" id="PTHR30319">
    <property type="entry name" value="PHENYLACETIC ACID REGULATOR-RELATED TRANSCRIPTIONAL REPRESSOR"/>
    <property type="match status" value="1"/>
</dbReference>
<evidence type="ECO:0000259" key="4">
    <source>
        <dbReference type="Pfam" id="PF20803"/>
    </source>
</evidence>
<feature type="domain" description="Transcriptional repressor PaaX-like N-terminal" evidence="2">
    <location>
        <begin position="42"/>
        <end position="107"/>
    </location>
</feature>
<evidence type="ECO:0000256" key="1">
    <source>
        <dbReference type="SAM" id="Phobius"/>
    </source>
</evidence>
<reference evidence="5 6" key="1">
    <citation type="submission" date="2019-06" db="EMBL/GenBank/DDBJ databases">
        <title>Sequencing the genomes of 1000 actinobacteria strains.</title>
        <authorList>
            <person name="Klenk H.-P."/>
        </authorList>
    </citation>
    <scope>NUCLEOTIDE SEQUENCE [LARGE SCALE GENOMIC DNA]</scope>
    <source>
        <strain evidence="5 6">DSM 45456</strain>
    </source>
</reference>
<dbReference type="Proteomes" id="UP000316628">
    <property type="component" value="Unassembled WGS sequence"/>
</dbReference>
<feature type="transmembrane region" description="Helical" evidence="1">
    <location>
        <begin position="58"/>
        <end position="79"/>
    </location>
</feature>
<dbReference type="RefSeq" id="WP_211363690.1">
    <property type="nucleotide sequence ID" value="NZ_VFPP01000001.1"/>
</dbReference>
<keyword evidence="1" id="KW-1133">Transmembrane helix</keyword>
<evidence type="ECO:0000259" key="3">
    <source>
        <dbReference type="Pfam" id="PF08223"/>
    </source>
</evidence>
<evidence type="ECO:0000259" key="2">
    <source>
        <dbReference type="Pfam" id="PF07848"/>
    </source>
</evidence>
<dbReference type="InterPro" id="IPR013225">
    <property type="entry name" value="PaaX_C"/>
</dbReference>
<dbReference type="EMBL" id="VFPP01000001">
    <property type="protein sequence ID" value="TQM85232.1"/>
    <property type="molecule type" value="Genomic_DNA"/>
</dbReference>
<dbReference type="InterPro" id="IPR036388">
    <property type="entry name" value="WH-like_DNA-bd_sf"/>
</dbReference>
<keyword evidence="6" id="KW-1185">Reference proteome</keyword>
<name>A0A543JQV2_9PSEU</name>
<dbReference type="Gene3D" id="3.30.70.2650">
    <property type="match status" value="1"/>
</dbReference>
<keyword evidence="1" id="KW-0812">Transmembrane</keyword>
<dbReference type="InterPro" id="IPR048846">
    <property type="entry name" value="PaaX-like_central"/>
</dbReference>
<dbReference type="InterPro" id="IPR012906">
    <property type="entry name" value="PaaX-like_N"/>
</dbReference>
<dbReference type="GO" id="GO:0006351">
    <property type="term" value="P:DNA-templated transcription"/>
    <property type="evidence" value="ECO:0007669"/>
    <property type="project" value="TreeGrafter"/>
</dbReference>
<accession>A0A543JQV2</accession>
<dbReference type="Pfam" id="PF20803">
    <property type="entry name" value="PaaX_M"/>
    <property type="match status" value="1"/>
</dbReference>
<sequence>MDSADLRREHSVISPFNVEEIFPDVAAGSARLPRRQSGSSPQGLAVTLIADYTIGTRAWLPTTAIVALLGGFGVTAGAARTAISRLARRGVVEGSRQGRSSSYRLTEPAAAELLAGGISIATFATEPDAWDGSWTVVVFTMPKEEKARRSSLRAQLRWRGYGPLYDGVWVSPHPLTEQAHAELVAATPGSLTAFRGRLVGFRADITRDPIEAWDLTAIAERYRTFVRTWEPLLPRIRAGEVTGASAVRSRTEVMDTYRRFPTLDPLLPVDLLPADWPRARAREVFRAVYDGLIEPAQDYVRSVAAQDGPRPGIRAHTVAEMSTGVTARSPVRTASR</sequence>
<evidence type="ECO:0000313" key="5">
    <source>
        <dbReference type="EMBL" id="TQM85232.1"/>
    </source>
</evidence>
<dbReference type="Pfam" id="PF07848">
    <property type="entry name" value="PaaX"/>
    <property type="match status" value="1"/>
</dbReference>
<dbReference type="AlphaFoldDB" id="A0A543JQV2"/>
<feature type="domain" description="Transcriptional repressor PaaX-like C-terminal" evidence="3">
    <location>
        <begin position="213"/>
        <end position="301"/>
    </location>
</feature>
<organism evidence="5 6">
    <name type="scientific">Saccharothrix saharensis</name>
    <dbReference type="NCBI Taxonomy" id="571190"/>
    <lineage>
        <taxon>Bacteria</taxon>
        <taxon>Bacillati</taxon>
        <taxon>Actinomycetota</taxon>
        <taxon>Actinomycetes</taxon>
        <taxon>Pseudonocardiales</taxon>
        <taxon>Pseudonocardiaceae</taxon>
        <taxon>Saccharothrix</taxon>
    </lineage>
</organism>
<dbReference type="Pfam" id="PF08223">
    <property type="entry name" value="PaaX_C"/>
    <property type="match status" value="1"/>
</dbReference>
<protein>
    <submittedName>
        <fullName evidence="5">PaaX family transcriptional regulator</fullName>
    </submittedName>
</protein>
<evidence type="ECO:0000313" key="6">
    <source>
        <dbReference type="Proteomes" id="UP000316628"/>
    </source>
</evidence>
<dbReference type="Gene3D" id="1.10.10.10">
    <property type="entry name" value="Winged helix-like DNA-binding domain superfamily/Winged helix DNA-binding domain"/>
    <property type="match status" value="1"/>
</dbReference>
<comment type="caution">
    <text evidence="5">The sequence shown here is derived from an EMBL/GenBank/DDBJ whole genome shotgun (WGS) entry which is preliminary data.</text>
</comment>
<feature type="domain" description="Transcriptional repressor PaaX-like central Cas2-like" evidence="4">
    <location>
        <begin position="128"/>
        <end position="202"/>
    </location>
</feature>
<keyword evidence="1" id="KW-0472">Membrane</keyword>
<gene>
    <name evidence="5" type="ORF">FHX81_7709</name>
</gene>
<proteinExistence type="predicted"/>
<dbReference type="Gene3D" id="1.20.58.1460">
    <property type="match status" value="1"/>
</dbReference>